<feature type="transmembrane region" description="Helical" evidence="1">
    <location>
        <begin position="66"/>
        <end position="86"/>
    </location>
</feature>
<dbReference type="RefSeq" id="WP_345520006.1">
    <property type="nucleotide sequence ID" value="NZ_BAAAXD010000055.1"/>
</dbReference>
<evidence type="ECO:0000313" key="3">
    <source>
        <dbReference type="Proteomes" id="UP001589710"/>
    </source>
</evidence>
<reference evidence="2 3" key="1">
    <citation type="submission" date="2024-09" db="EMBL/GenBank/DDBJ databases">
        <authorList>
            <person name="Sun Q."/>
            <person name="Mori K."/>
        </authorList>
    </citation>
    <scope>NUCLEOTIDE SEQUENCE [LARGE SCALE GENOMIC DNA]</scope>
    <source>
        <strain evidence="2 3">JCM 3331</strain>
    </source>
</reference>
<protein>
    <submittedName>
        <fullName evidence="2">Uncharacterized protein</fullName>
    </submittedName>
</protein>
<keyword evidence="1" id="KW-0812">Transmembrane</keyword>
<evidence type="ECO:0000313" key="2">
    <source>
        <dbReference type="EMBL" id="MFB9573155.1"/>
    </source>
</evidence>
<dbReference type="Proteomes" id="UP001589710">
    <property type="component" value="Unassembled WGS sequence"/>
</dbReference>
<dbReference type="EMBL" id="JBHMCG010000056">
    <property type="protein sequence ID" value="MFB9573155.1"/>
    <property type="molecule type" value="Genomic_DNA"/>
</dbReference>
<organism evidence="2 3">
    <name type="scientific">Streptomyces yanii</name>
    <dbReference type="NCBI Taxonomy" id="78510"/>
    <lineage>
        <taxon>Bacteria</taxon>
        <taxon>Bacillati</taxon>
        <taxon>Actinomycetota</taxon>
        <taxon>Actinomycetes</taxon>
        <taxon>Kitasatosporales</taxon>
        <taxon>Streptomycetaceae</taxon>
        <taxon>Streptomyces</taxon>
    </lineage>
</organism>
<gene>
    <name evidence="2" type="ORF">ACFFTL_12710</name>
</gene>
<evidence type="ECO:0000256" key="1">
    <source>
        <dbReference type="SAM" id="Phobius"/>
    </source>
</evidence>
<keyword evidence="3" id="KW-1185">Reference proteome</keyword>
<feature type="transmembrane region" description="Helical" evidence="1">
    <location>
        <begin position="37"/>
        <end position="54"/>
    </location>
</feature>
<name>A0ABV5R5N3_9ACTN</name>
<accession>A0ABV5R5N3</accession>
<proteinExistence type="predicted"/>
<comment type="caution">
    <text evidence="2">The sequence shown here is derived from an EMBL/GenBank/DDBJ whole genome shotgun (WGS) entry which is preliminary data.</text>
</comment>
<keyword evidence="1" id="KW-1133">Transmembrane helix</keyword>
<feature type="transmembrane region" description="Helical" evidence="1">
    <location>
        <begin position="12"/>
        <end position="30"/>
    </location>
</feature>
<keyword evidence="1" id="KW-0472">Membrane</keyword>
<sequence>MLKSTFSTADWWIAAVVSGLVFGPVMQSWASTRRQKLGLATAPALAGALAVGPFSAAREDGGQTPLMLYTGTMLGLIVTMAIFTHVQWS</sequence>